<proteinExistence type="predicted"/>
<reference evidence="2" key="2">
    <citation type="submission" date="2023-01" db="EMBL/GenBank/DDBJ databases">
        <title>Draft genome sequence of Paraferrimonas sedimenticola strain NBRC 101628.</title>
        <authorList>
            <person name="Sun Q."/>
            <person name="Mori K."/>
        </authorList>
    </citation>
    <scope>NUCLEOTIDE SEQUENCE</scope>
    <source>
        <strain evidence="2">NBRC 101628</strain>
    </source>
</reference>
<accession>A0AA37RU11</accession>
<name>A0AA37RU11_9GAMM</name>
<dbReference type="Gene3D" id="3.30.1380.10">
    <property type="match status" value="1"/>
</dbReference>
<dbReference type="SUPFAM" id="SSF55166">
    <property type="entry name" value="Hedgehog/DD-peptidase"/>
    <property type="match status" value="1"/>
</dbReference>
<gene>
    <name evidence="2" type="ORF">GCM10007895_00600</name>
</gene>
<dbReference type="Proteomes" id="UP001161422">
    <property type="component" value="Unassembled WGS sequence"/>
</dbReference>
<dbReference type="GO" id="GO:0006508">
    <property type="term" value="P:proteolysis"/>
    <property type="evidence" value="ECO:0007669"/>
    <property type="project" value="InterPro"/>
</dbReference>
<evidence type="ECO:0000259" key="1">
    <source>
        <dbReference type="Pfam" id="PF02557"/>
    </source>
</evidence>
<dbReference type="PANTHER" id="PTHR34385:SF1">
    <property type="entry name" value="PEPTIDOGLYCAN L-ALANYL-D-GLUTAMATE ENDOPEPTIDASE CWLK"/>
    <property type="match status" value="1"/>
</dbReference>
<dbReference type="InterPro" id="IPR052179">
    <property type="entry name" value="DD-CPase-like"/>
</dbReference>
<dbReference type="InterPro" id="IPR003709">
    <property type="entry name" value="VanY-like_core_dom"/>
</dbReference>
<evidence type="ECO:0000313" key="2">
    <source>
        <dbReference type="EMBL" id="GLP94754.1"/>
    </source>
</evidence>
<dbReference type="InterPro" id="IPR009045">
    <property type="entry name" value="Zn_M74/Hedgehog-like"/>
</dbReference>
<dbReference type="CDD" id="cd14847">
    <property type="entry name" value="DD-carboxypeptidase_like"/>
    <property type="match status" value="1"/>
</dbReference>
<comment type="caution">
    <text evidence="2">The sequence shown here is derived from an EMBL/GenBank/DDBJ whole genome shotgun (WGS) entry which is preliminary data.</text>
</comment>
<evidence type="ECO:0000313" key="3">
    <source>
        <dbReference type="Proteomes" id="UP001161422"/>
    </source>
</evidence>
<dbReference type="EMBL" id="BSNC01000001">
    <property type="protein sequence ID" value="GLP94754.1"/>
    <property type="molecule type" value="Genomic_DNA"/>
</dbReference>
<keyword evidence="3" id="KW-1185">Reference proteome</keyword>
<dbReference type="GO" id="GO:0008233">
    <property type="term" value="F:peptidase activity"/>
    <property type="evidence" value="ECO:0007669"/>
    <property type="project" value="InterPro"/>
</dbReference>
<dbReference type="AlphaFoldDB" id="A0AA37RU11"/>
<dbReference type="PANTHER" id="PTHR34385">
    <property type="entry name" value="D-ALANYL-D-ALANINE CARBOXYPEPTIDASE"/>
    <property type="match status" value="1"/>
</dbReference>
<feature type="domain" description="D-alanyl-D-alanine carboxypeptidase-like core" evidence="1">
    <location>
        <begin position="23"/>
        <end position="173"/>
    </location>
</feature>
<organism evidence="2 3">
    <name type="scientific">Paraferrimonas sedimenticola</name>
    <dbReference type="NCBI Taxonomy" id="375674"/>
    <lineage>
        <taxon>Bacteria</taxon>
        <taxon>Pseudomonadati</taxon>
        <taxon>Pseudomonadota</taxon>
        <taxon>Gammaproteobacteria</taxon>
        <taxon>Alteromonadales</taxon>
        <taxon>Ferrimonadaceae</taxon>
        <taxon>Paraferrimonas</taxon>
    </lineage>
</organism>
<dbReference type="Pfam" id="PF02557">
    <property type="entry name" value="VanY"/>
    <property type="match status" value="1"/>
</dbReference>
<sequence>MLTPEQLTGCEDTHLTDLGEVRVTDGTAKAYLLMQKAAERDGVTMAIASGFRSFEAQASIFNRKARGELALRDSSHNIIATPIAEPRALLKTILIWSALPGASRHHWGTDIDLFDPCHIEHGQLELVQSEFDAGGPCHELACWLEKNARDFGFYRPYRSPTNGVQPEPWHYSYKRESDQCLANFEIKHLRDAITKANVELSATIESELDKIFEHYVLNVDKTW</sequence>
<reference evidence="2" key="1">
    <citation type="journal article" date="2014" name="Int. J. Syst. Evol. Microbiol.">
        <title>Complete genome sequence of Corynebacterium casei LMG S-19264T (=DSM 44701T), isolated from a smear-ripened cheese.</title>
        <authorList>
            <consortium name="US DOE Joint Genome Institute (JGI-PGF)"/>
            <person name="Walter F."/>
            <person name="Albersmeier A."/>
            <person name="Kalinowski J."/>
            <person name="Ruckert C."/>
        </authorList>
    </citation>
    <scope>NUCLEOTIDE SEQUENCE</scope>
    <source>
        <strain evidence="2">NBRC 101628</strain>
    </source>
</reference>
<protein>
    <submittedName>
        <fullName evidence="2">Peptidase M15</fullName>
    </submittedName>
</protein>